<reference evidence="2 3" key="1">
    <citation type="journal article" date="2015" name="Genome Biol. Evol.">
        <title>Comparative Genomics of a Bacterivorous Green Alga Reveals Evolutionary Causalities and Consequences of Phago-Mixotrophic Mode of Nutrition.</title>
        <authorList>
            <person name="Burns J.A."/>
            <person name="Paasch A."/>
            <person name="Narechania A."/>
            <person name="Kim E."/>
        </authorList>
    </citation>
    <scope>NUCLEOTIDE SEQUENCE [LARGE SCALE GENOMIC DNA]</scope>
    <source>
        <strain evidence="2 3">PLY_AMNH</strain>
    </source>
</reference>
<dbReference type="AlphaFoldDB" id="A0AAE0GRH7"/>
<gene>
    <name evidence="2" type="ORF">CYMTET_9436</name>
</gene>
<dbReference type="EMBL" id="LGRX02003140">
    <property type="protein sequence ID" value="KAK3282840.1"/>
    <property type="molecule type" value="Genomic_DNA"/>
</dbReference>
<evidence type="ECO:0000259" key="1">
    <source>
        <dbReference type="Pfam" id="PF02221"/>
    </source>
</evidence>
<dbReference type="Proteomes" id="UP001190700">
    <property type="component" value="Unassembled WGS sequence"/>
</dbReference>
<accession>A0AAE0GRH7</accession>
<protein>
    <recommendedName>
        <fullName evidence="1">MD-2-related lipid-recognition domain-containing protein</fullName>
    </recommendedName>
</protein>
<dbReference type="SUPFAM" id="SSF81296">
    <property type="entry name" value="E set domains"/>
    <property type="match status" value="1"/>
</dbReference>
<dbReference type="Pfam" id="PF02221">
    <property type="entry name" value="E1_DerP2_DerF2"/>
    <property type="match status" value="1"/>
</dbReference>
<organism evidence="2 3">
    <name type="scientific">Cymbomonas tetramitiformis</name>
    <dbReference type="NCBI Taxonomy" id="36881"/>
    <lineage>
        <taxon>Eukaryota</taxon>
        <taxon>Viridiplantae</taxon>
        <taxon>Chlorophyta</taxon>
        <taxon>Pyramimonadophyceae</taxon>
        <taxon>Pyramimonadales</taxon>
        <taxon>Pyramimonadaceae</taxon>
        <taxon>Cymbomonas</taxon>
    </lineage>
</organism>
<comment type="caution">
    <text evidence="2">The sequence shown here is derived from an EMBL/GenBank/DDBJ whole genome shotgun (WGS) entry which is preliminary data.</text>
</comment>
<keyword evidence="3" id="KW-1185">Reference proteome</keyword>
<dbReference type="Gene3D" id="2.60.40.770">
    <property type="match status" value="1"/>
</dbReference>
<dbReference type="InterPro" id="IPR014756">
    <property type="entry name" value="Ig_E-set"/>
</dbReference>
<sequence>MEGIPAPPVWNTSWDYCVSEASRLSVVNVTASPGSFAGRTGHSGAVKLWVDFKEKIEGGTVQRRAAHDGLEGQLEVVDFCEWLDRSCPVESGRVELVSKRTKVPWYAEPGTYQYKYKITDKKKKTMLCVVVTLEHSCSDDSFVCAGLPLA</sequence>
<dbReference type="InterPro" id="IPR003172">
    <property type="entry name" value="ML_dom"/>
</dbReference>
<name>A0AAE0GRH7_9CHLO</name>
<proteinExistence type="predicted"/>
<evidence type="ECO:0000313" key="2">
    <source>
        <dbReference type="EMBL" id="KAK3282840.1"/>
    </source>
</evidence>
<feature type="domain" description="MD-2-related lipid-recognition" evidence="1">
    <location>
        <begin position="12"/>
        <end position="133"/>
    </location>
</feature>
<evidence type="ECO:0000313" key="3">
    <source>
        <dbReference type="Proteomes" id="UP001190700"/>
    </source>
</evidence>